<name>A0A8S5NUX4_9CAUD</name>
<organism evidence="1">
    <name type="scientific">Myoviridae sp. ctrMq22</name>
    <dbReference type="NCBI Taxonomy" id="2825181"/>
    <lineage>
        <taxon>Viruses</taxon>
        <taxon>Duplodnaviria</taxon>
        <taxon>Heunggongvirae</taxon>
        <taxon>Uroviricota</taxon>
        <taxon>Caudoviricetes</taxon>
    </lineage>
</organism>
<accession>A0A8S5NUX4</accession>
<proteinExistence type="predicted"/>
<evidence type="ECO:0000313" key="1">
    <source>
        <dbReference type="EMBL" id="DAD98534.1"/>
    </source>
</evidence>
<reference evidence="1" key="1">
    <citation type="journal article" date="2021" name="Proc. Natl. Acad. Sci. U.S.A.">
        <title>A Catalog of Tens of Thousands of Viruses from Human Metagenomes Reveals Hidden Associations with Chronic Diseases.</title>
        <authorList>
            <person name="Tisza M.J."/>
            <person name="Buck C.B."/>
        </authorList>
    </citation>
    <scope>NUCLEOTIDE SEQUENCE</scope>
    <source>
        <strain evidence="1">CtrMq22</strain>
    </source>
</reference>
<sequence length="30" mass="3479">MSWFKCDLLVEAKNPRKPQHLSIPRNPVSS</sequence>
<dbReference type="EMBL" id="BK015263">
    <property type="protein sequence ID" value="DAD98534.1"/>
    <property type="molecule type" value="Genomic_DNA"/>
</dbReference>
<protein>
    <submittedName>
        <fullName evidence="1">Uncharacterized protein</fullName>
    </submittedName>
</protein>